<keyword evidence="3" id="KW-1185">Reference proteome</keyword>
<comment type="caution">
    <text evidence="2">The sequence shown here is derived from an EMBL/GenBank/DDBJ whole genome shotgun (WGS) entry which is preliminary data.</text>
</comment>
<sequence>MATCSVCGKPATSQITITENGQRRQLTLCDEHYMQFMARNQRSLSPLESLFHGGLFESLFDDMLSPLEGRRGGWQPLGQADETHASGGKARAAAASRGANASGGPPAGRVGIAERARPSTCRRS</sequence>
<dbReference type="AlphaFoldDB" id="A0A158IT25"/>
<proteinExistence type="predicted"/>
<reference evidence="2" key="1">
    <citation type="submission" date="2016-01" db="EMBL/GenBank/DDBJ databases">
        <authorList>
            <person name="Peeters C."/>
        </authorList>
    </citation>
    <scope>NUCLEOTIDE SEQUENCE [LARGE SCALE GENOMIC DNA]</scope>
    <source>
        <strain evidence="2">LMG 22940</strain>
    </source>
</reference>
<feature type="region of interest" description="Disordered" evidence="1">
    <location>
        <begin position="67"/>
        <end position="124"/>
    </location>
</feature>
<accession>A0A158IT25</accession>
<evidence type="ECO:0000256" key="1">
    <source>
        <dbReference type="SAM" id="MobiDB-lite"/>
    </source>
</evidence>
<dbReference type="EMBL" id="FCON02000028">
    <property type="protein sequence ID" value="SAL59718.1"/>
    <property type="molecule type" value="Genomic_DNA"/>
</dbReference>
<evidence type="ECO:0000313" key="2">
    <source>
        <dbReference type="EMBL" id="SAL59718.1"/>
    </source>
</evidence>
<organism evidence="2 3">
    <name type="scientific">Caballeronia choica</name>
    <dbReference type="NCBI Taxonomy" id="326476"/>
    <lineage>
        <taxon>Bacteria</taxon>
        <taxon>Pseudomonadati</taxon>
        <taxon>Pseudomonadota</taxon>
        <taxon>Betaproteobacteria</taxon>
        <taxon>Burkholderiales</taxon>
        <taxon>Burkholderiaceae</taxon>
        <taxon>Caballeronia</taxon>
    </lineage>
</organism>
<feature type="compositionally biased region" description="Low complexity" evidence="1">
    <location>
        <begin position="85"/>
        <end position="109"/>
    </location>
</feature>
<gene>
    <name evidence="2" type="ORF">AWB68_03010</name>
</gene>
<protein>
    <submittedName>
        <fullName evidence="2">Clp domain-containing protein</fullName>
    </submittedName>
</protein>
<evidence type="ECO:0000313" key="3">
    <source>
        <dbReference type="Proteomes" id="UP000054770"/>
    </source>
</evidence>
<name>A0A158IT25_9BURK</name>
<dbReference type="Proteomes" id="UP000054770">
    <property type="component" value="Unassembled WGS sequence"/>
</dbReference>